<feature type="compositionally biased region" description="Polar residues" evidence="1">
    <location>
        <begin position="210"/>
        <end position="219"/>
    </location>
</feature>
<protein>
    <recommendedName>
        <fullName evidence="4">Protein phosphatase inhibitor 2</fullName>
    </recommendedName>
</protein>
<feature type="compositionally biased region" description="Acidic residues" evidence="1">
    <location>
        <begin position="148"/>
        <end position="163"/>
    </location>
</feature>
<organism evidence="2 3">
    <name type="scientific">Linum tenue</name>
    <dbReference type="NCBI Taxonomy" id="586396"/>
    <lineage>
        <taxon>Eukaryota</taxon>
        <taxon>Viridiplantae</taxon>
        <taxon>Streptophyta</taxon>
        <taxon>Embryophyta</taxon>
        <taxon>Tracheophyta</taxon>
        <taxon>Spermatophyta</taxon>
        <taxon>Magnoliopsida</taxon>
        <taxon>eudicotyledons</taxon>
        <taxon>Gunneridae</taxon>
        <taxon>Pentapetalae</taxon>
        <taxon>rosids</taxon>
        <taxon>fabids</taxon>
        <taxon>Malpighiales</taxon>
        <taxon>Linaceae</taxon>
        <taxon>Linum</taxon>
    </lineage>
</organism>
<feature type="non-terminal residue" evidence="2">
    <location>
        <position position="1"/>
    </location>
</feature>
<feature type="region of interest" description="Disordered" evidence="1">
    <location>
        <begin position="192"/>
        <end position="244"/>
    </location>
</feature>
<sequence length="244" mass="27433">GKKGKNLRGHNWIEKNCRAERRKKGRKAQRRRAFVKVPFLLSVIRGQSTVSSAIWLWKMTGGKGRVRWDEDNLGEIEANKPVRQKITEPKTPYHPMIDDDGTLSPAKDSFDEPVDDVMHAEELRTALHTVASSSSGNSSRRSTGWTSSEDEADLMEQDDEDNETDRKAYFMELRRAHYDEFRKVKELRRKGSLLEDEEAEENGHAKENNGGRSSSTASVTAGVRNIDIEGDASTSSRPQANGSS</sequence>
<accession>A0AAV0J114</accession>
<dbReference type="InterPro" id="IPR007062">
    <property type="entry name" value="PPI-2"/>
</dbReference>
<reference evidence="2" key="1">
    <citation type="submission" date="2022-08" db="EMBL/GenBank/DDBJ databases">
        <authorList>
            <person name="Gutierrez-Valencia J."/>
        </authorList>
    </citation>
    <scope>NUCLEOTIDE SEQUENCE</scope>
</reference>
<feature type="compositionally biased region" description="Polar residues" evidence="1">
    <location>
        <begin position="232"/>
        <end position="244"/>
    </location>
</feature>
<evidence type="ECO:0000256" key="1">
    <source>
        <dbReference type="SAM" id="MobiDB-lite"/>
    </source>
</evidence>
<dbReference type="Proteomes" id="UP001154282">
    <property type="component" value="Unassembled WGS sequence"/>
</dbReference>
<proteinExistence type="predicted"/>
<evidence type="ECO:0000313" key="3">
    <source>
        <dbReference type="Proteomes" id="UP001154282"/>
    </source>
</evidence>
<dbReference type="Pfam" id="PF04979">
    <property type="entry name" value="IPP-2"/>
    <property type="match status" value="1"/>
</dbReference>
<dbReference type="PANTHER" id="PTHR12398:SF20">
    <property type="entry name" value="PROTEIN PHOSPHATASE 1 REGULATORY INHIBITOR SUBUNIT 2"/>
    <property type="match status" value="1"/>
</dbReference>
<dbReference type="EMBL" id="CAMGYJ010000004">
    <property type="protein sequence ID" value="CAI0403581.1"/>
    <property type="molecule type" value="Genomic_DNA"/>
</dbReference>
<feature type="region of interest" description="Disordered" evidence="1">
    <location>
        <begin position="87"/>
        <end position="112"/>
    </location>
</feature>
<evidence type="ECO:0008006" key="4">
    <source>
        <dbReference type="Google" id="ProtNLM"/>
    </source>
</evidence>
<evidence type="ECO:0000313" key="2">
    <source>
        <dbReference type="EMBL" id="CAI0403581.1"/>
    </source>
</evidence>
<feature type="compositionally biased region" description="Low complexity" evidence="1">
    <location>
        <begin position="132"/>
        <end position="147"/>
    </location>
</feature>
<name>A0AAV0J114_9ROSI</name>
<dbReference type="GO" id="GO:0009966">
    <property type="term" value="P:regulation of signal transduction"/>
    <property type="evidence" value="ECO:0007669"/>
    <property type="project" value="InterPro"/>
</dbReference>
<comment type="caution">
    <text evidence="2">The sequence shown here is derived from an EMBL/GenBank/DDBJ whole genome shotgun (WGS) entry which is preliminary data.</text>
</comment>
<dbReference type="PANTHER" id="PTHR12398">
    <property type="entry name" value="PROTEIN PHOSPHATASE INHIBITOR"/>
    <property type="match status" value="1"/>
</dbReference>
<dbReference type="AlphaFoldDB" id="A0AAV0J114"/>
<keyword evidence="3" id="KW-1185">Reference proteome</keyword>
<dbReference type="GO" id="GO:0004864">
    <property type="term" value="F:protein phosphatase inhibitor activity"/>
    <property type="evidence" value="ECO:0007669"/>
    <property type="project" value="InterPro"/>
</dbReference>
<gene>
    <name evidence="2" type="ORF">LITE_LOCUS12103</name>
</gene>
<feature type="region of interest" description="Disordered" evidence="1">
    <location>
        <begin position="128"/>
        <end position="163"/>
    </location>
</feature>